<sequence>MDERDSGALDARAASVCTGQRNNGHIIYPNFLCRLSSRLAPGVTLLTGRQTQRYPNLTSLTTSPLRCAESWSCPLTAAWWPAQIVGTDSQPPTSTPLLCSSTYWSLHEPTETTSLTLLLLRR</sequence>
<name>A0A4Z2JC64_9TELE</name>
<comment type="caution">
    <text evidence="1">The sequence shown here is derived from an EMBL/GenBank/DDBJ whole genome shotgun (WGS) entry which is preliminary data.</text>
</comment>
<evidence type="ECO:0000313" key="2">
    <source>
        <dbReference type="Proteomes" id="UP000314294"/>
    </source>
</evidence>
<protein>
    <submittedName>
        <fullName evidence="1">Uncharacterized protein</fullName>
    </submittedName>
</protein>
<evidence type="ECO:0000313" key="1">
    <source>
        <dbReference type="EMBL" id="TNN87611.1"/>
    </source>
</evidence>
<dbReference type="Proteomes" id="UP000314294">
    <property type="component" value="Unassembled WGS sequence"/>
</dbReference>
<gene>
    <name evidence="1" type="ORF">EYF80_001958</name>
</gene>
<dbReference type="AlphaFoldDB" id="A0A4Z2JC64"/>
<proteinExistence type="predicted"/>
<dbReference type="EMBL" id="SRLO01000009">
    <property type="protein sequence ID" value="TNN87611.1"/>
    <property type="molecule type" value="Genomic_DNA"/>
</dbReference>
<accession>A0A4Z2JC64</accession>
<reference evidence="1 2" key="1">
    <citation type="submission" date="2019-03" db="EMBL/GenBank/DDBJ databases">
        <title>First draft genome of Liparis tanakae, snailfish: a comprehensive survey of snailfish specific genes.</title>
        <authorList>
            <person name="Kim W."/>
            <person name="Song I."/>
            <person name="Jeong J.-H."/>
            <person name="Kim D."/>
            <person name="Kim S."/>
            <person name="Ryu S."/>
            <person name="Song J.Y."/>
            <person name="Lee S.K."/>
        </authorList>
    </citation>
    <scope>NUCLEOTIDE SEQUENCE [LARGE SCALE GENOMIC DNA]</scope>
    <source>
        <tissue evidence="1">Muscle</tissue>
    </source>
</reference>
<organism evidence="1 2">
    <name type="scientific">Liparis tanakae</name>
    <name type="common">Tanaka's snailfish</name>
    <dbReference type="NCBI Taxonomy" id="230148"/>
    <lineage>
        <taxon>Eukaryota</taxon>
        <taxon>Metazoa</taxon>
        <taxon>Chordata</taxon>
        <taxon>Craniata</taxon>
        <taxon>Vertebrata</taxon>
        <taxon>Euteleostomi</taxon>
        <taxon>Actinopterygii</taxon>
        <taxon>Neopterygii</taxon>
        <taxon>Teleostei</taxon>
        <taxon>Neoteleostei</taxon>
        <taxon>Acanthomorphata</taxon>
        <taxon>Eupercaria</taxon>
        <taxon>Perciformes</taxon>
        <taxon>Cottioidei</taxon>
        <taxon>Cottales</taxon>
        <taxon>Liparidae</taxon>
        <taxon>Liparis</taxon>
    </lineage>
</organism>
<keyword evidence="2" id="KW-1185">Reference proteome</keyword>